<feature type="domain" description="C2H2-type" evidence="11">
    <location>
        <begin position="321"/>
        <end position="348"/>
    </location>
</feature>
<evidence type="ECO:0000256" key="1">
    <source>
        <dbReference type="ARBA" id="ARBA00004123"/>
    </source>
</evidence>
<dbReference type="PANTHER" id="PTHR24388">
    <property type="entry name" value="ZINC FINGER PROTEIN"/>
    <property type="match status" value="1"/>
</dbReference>
<feature type="compositionally biased region" description="Acidic residues" evidence="10">
    <location>
        <begin position="133"/>
        <end position="148"/>
    </location>
</feature>
<evidence type="ECO:0000259" key="11">
    <source>
        <dbReference type="PROSITE" id="PS50157"/>
    </source>
</evidence>
<dbReference type="SUPFAM" id="SSF57667">
    <property type="entry name" value="beta-beta-alpha zinc fingers"/>
    <property type="match status" value="3"/>
</dbReference>
<name>A0A9N9WZ69_9DIPT</name>
<dbReference type="Pfam" id="PF00096">
    <property type="entry name" value="zf-C2H2"/>
    <property type="match status" value="5"/>
</dbReference>
<comment type="subcellular location">
    <subcellularLocation>
        <location evidence="1">Nucleus</location>
    </subcellularLocation>
</comment>
<dbReference type="SMART" id="SM00355">
    <property type="entry name" value="ZnF_C2H2"/>
    <property type="match status" value="7"/>
</dbReference>
<evidence type="ECO:0000256" key="3">
    <source>
        <dbReference type="ARBA" id="ARBA00022737"/>
    </source>
</evidence>
<dbReference type="PROSITE" id="PS00028">
    <property type="entry name" value="ZINC_FINGER_C2H2_1"/>
    <property type="match status" value="5"/>
</dbReference>
<dbReference type="GO" id="GO:0000978">
    <property type="term" value="F:RNA polymerase II cis-regulatory region sequence-specific DNA binding"/>
    <property type="evidence" value="ECO:0007669"/>
    <property type="project" value="TreeGrafter"/>
</dbReference>
<keyword evidence="2" id="KW-0479">Metal-binding</keyword>
<reference evidence="12" key="1">
    <citation type="submission" date="2022-01" db="EMBL/GenBank/DDBJ databases">
        <authorList>
            <person name="King R."/>
        </authorList>
    </citation>
    <scope>NUCLEOTIDE SEQUENCE</scope>
</reference>
<evidence type="ECO:0000256" key="4">
    <source>
        <dbReference type="ARBA" id="ARBA00022771"/>
    </source>
</evidence>
<dbReference type="PANTHER" id="PTHR24388:SF54">
    <property type="entry name" value="PROTEIN ESCARGOT"/>
    <property type="match status" value="1"/>
</dbReference>
<evidence type="ECO:0000256" key="7">
    <source>
        <dbReference type="ARBA" id="ARBA00023242"/>
    </source>
</evidence>
<accession>A0A9N9WZ69</accession>
<dbReference type="InterPro" id="IPR036236">
    <property type="entry name" value="Znf_C2H2_sf"/>
</dbReference>
<evidence type="ECO:0000256" key="8">
    <source>
        <dbReference type="ARBA" id="ARBA00037948"/>
    </source>
</evidence>
<dbReference type="Proteomes" id="UP001153620">
    <property type="component" value="Chromosome 4"/>
</dbReference>
<dbReference type="Pfam" id="PF13894">
    <property type="entry name" value="zf-C2H2_4"/>
    <property type="match status" value="1"/>
</dbReference>
<organism evidence="12 13">
    <name type="scientific">Chironomus riparius</name>
    <dbReference type="NCBI Taxonomy" id="315576"/>
    <lineage>
        <taxon>Eukaryota</taxon>
        <taxon>Metazoa</taxon>
        <taxon>Ecdysozoa</taxon>
        <taxon>Arthropoda</taxon>
        <taxon>Hexapoda</taxon>
        <taxon>Insecta</taxon>
        <taxon>Pterygota</taxon>
        <taxon>Neoptera</taxon>
        <taxon>Endopterygota</taxon>
        <taxon>Diptera</taxon>
        <taxon>Nematocera</taxon>
        <taxon>Chironomoidea</taxon>
        <taxon>Chironomidae</taxon>
        <taxon>Chironominae</taxon>
        <taxon>Chironomus</taxon>
    </lineage>
</organism>
<sequence length="421" mass="48662">MSKSEENLSDLCLVCSEFMGGFKQNVEDALNYSNRTILEILESLISLGPIDKNSDQTSICQNCYIKFNELDEHQTIADKIRLDLSYLYDTSHPIHATQATEILKVKIEPIDIQSVENEIYDSDNYNQDNHDDKDDDDDDDDFDDSDDSDSTKPEETKVSPVRSRRSAVNKSQTSPQKYKKLKSSGSSYKFKDENIKEHNLNGQIVFQCTICNKTAQKKGQIRQHIRIHTSKREICCPECGKMFKTPSCLYSHKKIHLKNNRMICDMCGKTFDKKYYLLEHMNAIHLNRREYICTICGLTFARKRSLLKHAWVHSGDTEKKIVCSVCGFKSHTKQGMIRHSKTHTGERNYACEICDKRFACKYNVKAHVNAVHKGIRPKVDEAKLRCNLCGRKFPRQKQLKRHLAEEHNMLQFQNPNHGIIV</sequence>
<dbReference type="EMBL" id="OU895880">
    <property type="protein sequence ID" value="CAG9811952.1"/>
    <property type="molecule type" value="Genomic_DNA"/>
</dbReference>
<feature type="domain" description="C2H2-type" evidence="11">
    <location>
        <begin position="206"/>
        <end position="233"/>
    </location>
</feature>
<dbReference type="InterPro" id="IPR013087">
    <property type="entry name" value="Znf_C2H2_type"/>
</dbReference>
<dbReference type="PROSITE" id="PS50157">
    <property type="entry name" value="ZINC_FINGER_C2H2_2"/>
    <property type="match status" value="7"/>
</dbReference>
<dbReference type="InterPro" id="IPR050527">
    <property type="entry name" value="Snail/Krueppel_Znf"/>
</dbReference>
<keyword evidence="7" id="KW-0539">Nucleus</keyword>
<evidence type="ECO:0000256" key="6">
    <source>
        <dbReference type="ARBA" id="ARBA00023125"/>
    </source>
</evidence>
<feature type="domain" description="C2H2-type" evidence="11">
    <location>
        <begin position="349"/>
        <end position="377"/>
    </location>
</feature>
<evidence type="ECO:0000256" key="5">
    <source>
        <dbReference type="ARBA" id="ARBA00022833"/>
    </source>
</evidence>
<proteinExistence type="inferred from homology"/>
<keyword evidence="6" id="KW-0238">DNA-binding</keyword>
<feature type="domain" description="C2H2-type" evidence="11">
    <location>
        <begin position="234"/>
        <end position="261"/>
    </location>
</feature>
<comment type="similarity">
    <text evidence="8">Belongs to the snail C2H2-type zinc-finger protein family.</text>
</comment>
<keyword evidence="13" id="KW-1185">Reference proteome</keyword>
<evidence type="ECO:0000313" key="13">
    <source>
        <dbReference type="Proteomes" id="UP001153620"/>
    </source>
</evidence>
<keyword evidence="3" id="KW-0677">Repeat</keyword>
<dbReference type="Gene3D" id="3.30.160.60">
    <property type="entry name" value="Classic Zinc Finger"/>
    <property type="match status" value="4"/>
</dbReference>
<feature type="domain" description="C2H2-type" evidence="11">
    <location>
        <begin position="262"/>
        <end position="290"/>
    </location>
</feature>
<evidence type="ECO:0000256" key="10">
    <source>
        <dbReference type="SAM" id="MobiDB-lite"/>
    </source>
</evidence>
<protein>
    <recommendedName>
        <fullName evidence="11">C2H2-type domain-containing protein</fullName>
    </recommendedName>
</protein>
<gene>
    <name evidence="12" type="ORF">CHIRRI_LOCUS14759</name>
</gene>
<evidence type="ECO:0000256" key="2">
    <source>
        <dbReference type="ARBA" id="ARBA00022723"/>
    </source>
</evidence>
<keyword evidence="5" id="KW-0862">Zinc</keyword>
<keyword evidence="4 9" id="KW-0863">Zinc-finger</keyword>
<feature type="domain" description="C2H2-type" evidence="11">
    <location>
        <begin position="291"/>
        <end position="318"/>
    </location>
</feature>
<dbReference type="FunFam" id="3.30.160.60:FF:000100">
    <property type="entry name" value="Zinc finger 45-like"/>
    <property type="match status" value="1"/>
</dbReference>
<dbReference type="GO" id="GO:0000981">
    <property type="term" value="F:DNA-binding transcription factor activity, RNA polymerase II-specific"/>
    <property type="evidence" value="ECO:0007669"/>
    <property type="project" value="TreeGrafter"/>
</dbReference>
<evidence type="ECO:0000256" key="9">
    <source>
        <dbReference type="PROSITE-ProRule" id="PRU00042"/>
    </source>
</evidence>
<dbReference type="GO" id="GO:0008270">
    <property type="term" value="F:zinc ion binding"/>
    <property type="evidence" value="ECO:0007669"/>
    <property type="project" value="UniProtKB-KW"/>
</dbReference>
<dbReference type="OrthoDB" id="7752289at2759"/>
<feature type="region of interest" description="Disordered" evidence="10">
    <location>
        <begin position="117"/>
        <end position="185"/>
    </location>
</feature>
<feature type="domain" description="C2H2-type" evidence="11">
    <location>
        <begin position="384"/>
        <end position="407"/>
    </location>
</feature>
<reference evidence="12" key="2">
    <citation type="submission" date="2022-10" db="EMBL/GenBank/DDBJ databases">
        <authorList>
            <consortium name="ENA_rothamsted_submissions"/>
            <consortium name="culmorum"/>
            <person name="King R."/>
        </authorList>
    </citation>
    <scope>NUCLEOTIDE SEQUENCE</scope>
</reference>
<dbReference type="AlphaFoldDB" id="A0A9N9WZ69"/>
<evidence type="ECO:0000313" key="12">
    <source>
        <dbReference type="EMBL" id="CAG9811952.1"/>
    </source>
</evidence>